<dbReference type="RefSeq" id="WP_079005155.1">
    <property type="nucleotide sequence ID" value="NZ_CP023133.1"/>
</dbReference>
<proteinExistence type="inferred from homology"/>
<dbReference type="Gene3D" id="3.50.30.60">
    <property type="entry name" value="LD-carboxypeptidase A C-terminal domain-like"/>
    <property type="match status" value="1"/>
</dbReference>
<dbReference type="PANTHER" id="PTHR30237">
    <property type="entry name" value="MURAMOYLTETRAPEPTIDE CARBOXYPEPTIDASE"/>
    <property type="match status" value="1"/>
</dbReference>
<dbReference type="Pfam" id="PF02016">
    <property type="entry name" value="Peptidase_S66"/>
    <property type="match status" value="1"/>
</dbReference>
<evidence type="ECO:0000256" key="1">
    <source>
        <dbReference type="ARBA" id="ARBA00010233"/>
    </source>
</evidence>
<evidence type="ECO:0000256" key="2">
    <source>
        <dbReference type="ARBA" id="ARBA00022801"/>
    </source>
</evidence>
<dbReference type="InterPro" id="IPR027461">
    <property type="entry name" value="Carboxypeptidase_A_C_sf"/>
</dbReference>
<protein>
    <submittedName>
        <fullName evidence="6">LD-carboxypeptidase</fullName>
    </submittedName>
</protein>
<dbReference type="InterPro" id="IPR027478">
    <property type="entry name" value="LdcA_N"/>
</dbReference>
<keyword evidence="2" id="KW-0378">Hydrolase</keyword>
<feature type="active site" description="Nucleophile" evidence="3">
    <location>
        <position position="111"/>
    </location>
</feature>
<feature type="active site" description="Charge relay system" evidence="3">
    <location>
        <position position="296"/>
    </location>
</feature>
<keyword evidence="6" id="KW-0121">Carboxypeptidase</keyword>
<evidence type="ECO:0000259" key="5">
    <source>
        <dbReference type="Pfam" id="PF17676"/>
    </source>
</evidence>
<comment type="caution">
    <text evidence="6">The sequence shown here is derived from an EMBL/GenBank/DDBJ whole genome shotgun (WGS) entry which is preliminary data.</text>
</comment>
<dbReference type="Pfam" id="PF17676">
    <property type="entry name" value="Peptidase_S66C"/>
    <property type="match status" value="1"/>
</dbReference>
<feature type="domain" description="LD-carboxypeptidase N-terminal" evidence="4">
    <location>
        <begin position="12"/>
        <end position="131"/>
    </location>
</feature>
<feature type="domain" description="LD-carboxypeptidase C-terminal" evidence="5">
    <location>
        <begin position="197"/>
        <end position="311"/>
    </location>
</feature>
<dbReference type="SUPFAM" id="SSF141986">
    <property type="entry name" value="LD-carboxypeptidase A C-terminal domain-like"/>
    <property type="match status" value="1"/>
</dbReference>
<dbReference type="GO" id="GO:0004180">
    <property type="term" value="F:carboxypeptidase activity"/>
    <property type="evidence" value="ECO:0007669"/>
    <property type="project" value="UniProtKB-KW"/>
</dbReference>
<reference evidence="6" key="1">
    <citation type="submission" date="2019-11" db="EMBL/GenBank/DDBJ databases">
        <title>Draft Genome Sequence of Plant Growth-Promoting Rhizosphere-Associated Bacteria.</title>
        <authorList>
            <person name="Vasilyev I.Y."/>
            <person name="Radchenko V."/>
            <person name="Ilnitskaya E.V."/>
        </authorList>
    </citation>
    <scope>NUCLEOTIDE SEQUENCE</scope>
    <source>
        <strain evidence="6">VRA_517_n</strain>
    </source>
</reference>
<dbReference type="InterPro" id="IPR040921">
    <property type="entry name" value="Peptidase_S66C"/>
</dbReference>
<dbReference type="Gene3D" id="3.40.50.10740">
    <property type="entry name" value="Class I glutamine amidotransferase-like"/>
    <property type="match status" value="1"/>
</dbReference>
<feature type="active site" description="Charge relay system" evidence="3">
    <location>
        <position position="228"/>
    </location>
</feature>
<evidence type="ECO:0000256" key="3">
    <source>
        <dbReference type="PIRSR" id="PIRSR028757-1"/>
    </source>
</evidence>
<dbReference type="PIRSF" id="PIRSF028757">
    <property type="entry name" value="LD-carboxypeptidase"/>
    <property type="match status" value="1"/>
</dbReference>
<name>A0A6A8LI02_BACVE</name>
<dbReference type="InterPro" id="IPR040449">
    <property type="entry name" value="Peptidase_S66_N"/>
</dbReference>
<dbReference type="EMBL" id="WKKV01000004">
    <property type="protein sequence ID" value="MSE02562.1"/>
    <property type="molecule type" value="Genomic_DNA"/>
</dbReference>
<sequence length="325" mass="36330">MYPEKLKKGDGIRIVSPATSMSAMSDENINAAKTKLEELGFCVSFSENAKEINEFHSSSIESRVRDLHEAFADPDIKAILTTLGGFQSNQLLRYVDYENIKRHPKILCGYSDITALGHAIYQKTGLITYSGPHFSSFAMKKGLDYTIDSFLACCASDNPYEVKPSSEWSDDKWYLNQEDRRFYRNPGPLVIQPGYAEGTLIGGNLCTLNLLQGTEYFPEMEQVILFIEDDHMSDIHMFDRDLQSLIHLPAFSAVKGIVIGRFQHASNVSEEALRAVIRTKEELSSMPVIANADFGHTSPLMTFPIGGACRIEAGSEGGRIWIDRH</sequence>
<dbReference type="SUPFAM" id="SSF52317">
    <property type="entry name" value="Class I glutamine amidotransferase-like"/>
    <property type="match status" value="1"/>
</dbReference>
<evidence type="ECO:0000313" key="6">
    <source>
        <dbReference type="EMBL" id="MSE02562.1"/>
    </source>
</evidence>
<evidence type="ECO:0000259" key="4">
    <source>
        <dbReference type="Pfam" id="PF02016"/>
    </source>
</evidence>
<keyword evidence="6" id="KW-0645">Protease</keyword>
<gene>
    <name evidence="6" type="ORF">GKC39_10855</name>
</gene>
<dbReference type="InterPro" id="IPR029062">
    <property type="entry name" value="Class_I_gatase-like"/>
</dbReference>
<accession>A0A6A8LI02</accession>
<dbReference type="AlphaFoldDB" id="A0A6A8LI02"/>
<dbReference type="PANTHER" id="PTHR30237:SF6">
    <property type="entry name" value="CARBOXYPEPTIDASE YOCD-RELATED"/>
    <property type="match status" value="1"/>
</dbReference>
<organism evidence="6">
    <name type="scientific">Bacillus velezensis</name>
    <dbReference type="NCBI Taxonomy" id="492670"/>
    <lineage>
        <taxon>Bacteria</taxon>
        <taxon>Bacillati</taxon>
        <taxon>Bacillota</taxon>
        <taxon>Bacilli</taxon>
        <taxon>Bacillales</taxon>
        <taxon>Bacillaceae</taxon>
        <taxon>Bacillus</taxon>
        <taxon>Bacillus amyloliquefaciens group</taxon>
    </lineage>
</organism>
<dbReference type="InterPro" id="IPR003507">
    <property type="entry name" value="S66_fam"/>
</dbReference>
<dbReference type="CDD" id="cd07062">
    <property type="entry name" value="Peptidase_S66_mccF_like"/>
    <property type="match status" value="1"/>
</dbReference>
<comment type="similarity">
    <text evidence="1">Belongs to the peptidase S66 family.</text>
</comment>